<feature type="region of interest" description="Disordered" evidence="1">
    <location>
        <begin position="335"/>
        <end position="357"/>
    </location>
</feature>
<feature type="region of interest" description="Disordered" evidence="1">
    <location>
        <begin position="285"/>
        <end position="312"/>
    </location>
</feature>
<feature type="compositionally biased region" description="Basic and acidic residues" evidence="1">
    <location>
        <begin position="18"/>
        <end position="28"/>
    </location>
</feature>
<reference evidence="2 3" key="1">
    <citation type="submission" date="2015-09" db="EMBL/GenBank/DDBJ databases">
        <title>Draft genome of the parasitic nematode Teladorsagia circumcincta isolate WARC Sus (inbred).</title>
        <authorList>
            <person name="Mitreva M."/>
        </authorList>
    </citation>
    <scope>NUCLEOTIDE SEQUENCE [LARGE SCALE GENOMIC DNA]</scope>
    <source>
        <strain evidence="2 3">S</strain>
    </source>
</reference>
<feature type="compositionally biased region" description="Polar residues" evidence="1">
    <location>
        <begin position="337"/>
        <end position="357"/>
    </location>
</feature>
<organism evidence="2 3">
    <name type="scientific">Teladorsagia circumcincta</name>
    <name type="common">Brown stomach worm</name>
    <name type="synonym">Ostertagia circumcincta</name>
    <dbReference type="NCBI Taxonomy" id="45464"/>
    <lineage>
        <taxon>Eukaryota</taxon>
        <taxon>Metazoa</taxon>
        <taxon>Ecdysozoa</taxon>
        <taxon>Nematoda</taxon>
        <taxon>Chromadorea</taxon>
        <taxon>Rhabditida</taxon>
        <taxon>Rhabditina</taxon>
        <taxon>Rhabditomorpha</taxon>
        <taxon>Strongyloidea</taxon>
        <taxon>Trichostrongylidae</taxon>
        <taxon>Teladorsagia</taxon>
    </lineage>
</organism>
<feature type="region of interest" description="Disordered" evidence="1">
    <location>
        <begin position="221"/>
        <end position="244"/>
    </location>
</feature>
<evidence type="ECO:0000256" key="1">
    <source>
        <dbReference type="SAM" id="MobiDB-lite"/>
    </source>
</evidence>
<gene>
    <name evidence="2" type="ORF">TELCIR_06034</name>
</gene>
<proteinExistence type="predicted"/>
<evidence type="ECO:0000313" key="2">
    <source>
        <dbReference type="EMBL" id="PIO72048.1"/>
    </source>
</evidence>
<feature type="region of interest" description="Disordered" evidence="1">
    <location>
        <begin position="1"/>
        <end position="31"/>
    </location>
</feature>
<feature type="region of interest" description="Disordered" evidence="1">
    <location>
        <begin position="44"/>
        <end position="86"/>
    </location>
</feature>
<protein>
    <submittedName>
        <fullName evidence="2">Uncharacterized protein</fullName>
    </submittedName>
</protein>
<feature type="compositionally biased region" description="Basic and acidic residues" evidence="1">
    <location>
        <begin position="57"/>
        <end position="82"/>
    </location>
</feature>
<dbReference type="Proteomes" id="UP000230423">
    <property type="component" value="Unassembled WGS sequence"/>
</dbReference>
<evidence type="ECO:0000313" key="3">
    <source>
        <dbReference type="Proteomes" id="UP000230423"/>
    </source>
</evidence>
<dbReference type="OrthoDB" id="5877675at2759"/>
<sequence>MKSPSFQAHISGEVIPPRTKEKQLESSHQRRNYYGQLTRTIEALQQHLNQEDPDSESLQKEIAAENEPRPLKSRLEEDKEKQSTLVSTLTIDLPKHLKPARERKPTTSKEPWKPLEERIIESHTSTQSIGREVPRELESTTDYKIPINDMRIRRVLHRNKKLMKALIEAYKLRFTTSTFPSTTTSHTNIATTAASTNDVSEGVAPVDFISDVKMNEVVTKGTPTSTENVPVPSTEGTTTDSFTSTTENEALDQNATTEYLHTTTKINGNKPPTWESPLTFATEQMKDSEDFTESTTAEQMTNPSTESSNDLELQADTIEVPAENMTNSDDLQEVERASSTTEGFNHSELEVTSSPSNIEHTTVTTSALTSTANTTASTASTTTQLPYWPKKIHSDSLCFVSLMLKMQLLFEGALGRSHPSPCYTEIGL</sequence>
<name>A0A2G9UP69_TELCI</name>
<dbReference type="EMBL" id="KZ345783">
    <property type="protein sequence ID" value="PIO72048.1"/>
    <property type="molecule type" value="Genomic_DNA"/>
</dbReference>
<accession>A0A2G9UP69</accession>
<keyword evidence="3" id="KW-1185">Reference proteome</keyword>
<feature type="compositionally biased region" description="Low complexity" evidence="1">
    <location>
        <begin position="233"/>
        <end position="244"/>
    </location>
</feature>
<dbReference type="AlphaFoldDB" id="A0A2G9UP69"/>
<feature type="compositionally biased region" description="Polar residues" evidence="1">
    <location>
        <begin position="293"/>
        <end position="311"/>
    </location>
</feature>